<evidence type="ECO:0000256" key="5">
    <source>
        <dbReference type="ARBA" id="ARBA00023136"/>
    </source>
</evidence>
<comment type="subcellular location">
    <subcellularLocation>
        <location evidence="1">Cell membrane</location>
        <topology evidence="1">Multi-pass membrane protein</topology>
    </subcellularLocation>
</comment>
<protein>
    <submittedName>
        <fullName evidence="7">Flippase-like domain-containing protein</fullName>
    </submittedName>
</protein>
<keyword evidence="5 6" id="KW-0472">Membrane</keyword>
<dbReference type="Pfam" id="PF03706">
    <property type="entry name" value="LPG_synthase_TM"/>
    <property type="match status" value="1"/>
</dbReference>
<proteinExistence type="predicted"/>
<dbReference type="EMBL" id="JAJNEC010000005">
    <property type="protein sequence ID" value="MCD2423510.1"/>
    <property type="molecule type" value="Genomic_DNA"/>
</dbReference>
<keyword evidence="3 6" id="KW-0812">Transmembrane</keyword>
<feature type="transmembrane region" description="Helical" evidence="6">
    <location>
        <begin position="152"/>
        <end position="170"/>
    </location>
</feature>
<keyword evidence="2" id="KW-1003">Cell membrane</keyword>
<evidence type="ECO:0000256" key="2">
    <source>
        <dbReference type="ARBA" id="ARBA00022475"/>
    </source>
</evidence>
<evidence type="ECO:0000256" key="6">
    <source>
        <dbReference type="SAM" id="Phobius"/>
    </source>
</evidence>
<evidence type="ECO:0000313" key="8">
    <source>
        <dbReference type="Proteomes" id="UP001199816"/>
    </source>
</evidence>
<feature type="transmembrane region" description="Helical" evidence="6">
    <location>
        <begin position="120"/>
        <end position="145"/>
    </location>
</feature>
<comment type="caution">
    <text evidence="7">The sequence shown here is derived from an EMBL/GenBank/DDBJ whole genome shotgun (WGS) entry which is preliminary data.</text>
</comment>
<feature type="transmembrane region" description="Helical" evidence="6">
    <location>
        <begin position="214"/>
        <end position="236"/>
    </location>
</feature>
<dbReference type="PANTHER" id="PTHR40277:SF1">
    <property type="entry name" value="BLL5419 PROTEIN"/>
    <property type="match status" value="1"/>
</dbReference>
<evidence type="ECO:0000256" key="3">
    <source>
        <dbReference type="ARBA" id="ARBA00022692"/>
    </source>
</evidence>
<evidence type="ECO:0000256" key="1">
    <source>
        <dbReference type="ARBA" id="ARBA00004651"/>
    </source>
</evidence>
<dbReference type="Proteomes" id="UP001199816">
    <property type="component" value="Unassembled WGS sequence"/>
</dbReference>
<feature type="transmembrane region" description="Helical" evidence="6">
    <location>
        <begin position="12"/>
        <end position="27"/>
    </location>
</feature>
<name>A0ABS8PR00_9BACT</name>
<organism evidence="7 8">
    <name type="scientific">Niabella pedocola</name>
    <dbReference type="NCBI Taxonomy" id="1752077"/>
    <lineage>
        <taxon>Bacteria</taxon>
        <taxon>Pseudomonadati</taxon>
        <taxon>Bacteroidota</taxon>
        <taxon>Chitinophagia</taxon>
        <taxon>Chitinophagales</taxon>
        <taxon>Chitinophagaceae</taxon>
        <taxon>Niabella</taxon>
    </lineage>
</organism>
<reference evidence="7 8" key="1">
    <citation type="submission" date="2021-11" db="EMBL/GenBank/DDBJ databases">
        <title>Genomic of Niabella pedocola.</title>
        <authorList>
            <person name="Wu T."/>
        </authorList>
    </citation>
    <scope>NUCLEOTIDE SEQUENCE [LARGE SCALE GENOMIC DNA]</scope>
    <source>
        <strain evidence="7 8">JCM 31011</strain>
    </source>
</reference>
<evidence type="ECO:0000256" key="4">
    <source>
        <dbReference type="ARBA" id="ARBA00022989"/>
    </source>
</evidence>
<feature type="transmembrane region" description="Helical" evidence="6">
    <location>
        <begin position="182"/>
        <end position="207"/>
    </location>
</feature>
<dbReference type="RefSeq" id="WP_231004772.1">
    <property type="nucleotide sequence ID" value="NZ_JAJNEC010000005.1"/>
</dbReference>
<sequence>MDKKKVWNILKPVLKVAFTVLALWLVYTKVDLTAVRRLWKEADSWWLIPAVAAFIICQVVTSFRLLYFFRNIGLPISVKSNLRLYLLGMFYNLFLPSGLGGDGYKIIVLKQRYDTTHKEVFSAVFFDRLAGLWALGFLVSCFSLAMPEVRQYSPWILAAFGMGSLMYYWVLHRFFNRMSRRFITTHLLGICTQSLQLATVAFILAALGCKTSYWPYFAIFLLSSLASLFPFSVGGLGAREVAIVWGAGTFGLDKDLAVSVSLSFYLITMAMALSAIFILFGQERKKTPPAPDAAKEPSH</sequence>
<gene>
    <name evidence="7" type="ORF">LQ567_12105</name>
</gene>
<feature type="transmembrane region" description="Helical" evidence="6">
    <location>
        <begin position="47"/>
        <end position="69"/>
    </location>
</feature>
<dbReference type="NCBIfam" id="TIGR00374">
    <property type="entry name" value="flippase-like domain"/>
    <property type="match status" value="1"/>
</dbReference>
<dbReference type="InterPro" id="IPR022791">
    <property type="entry name" value="L-PG_synthase/AglD"/>
</dbReference>
<keyword evidence="4 6" id="KW-1133">Transmembrane helix</keyword>
<keyword evidence="8" id="KW-1185">Reference proteome</keyword>
<evidence type="ECO:0000313" key="7">
    <source>
        <dbReference type="EMBL" id="MCD2423510.1"/>
    </source>
</evidence>
<feature type="transmembrane region" description="Helical" evidence="6">
    <location>
        <begin position="81"/>
        <end position="100"/>
    </location>
</feature>
<dbReference type="PANTHER" id="PTHR40277">
    <property type="entry name" value="BLL5419 PROTEIN"/>
    <property type="match status" value="1"/>
</dbReference>
<feature type="transmembrane region" description="Helical" evidence="6">
    <location>
        <begin position="256"/>
        <end position="280"/>
    </location>
</feature>
<accession>A0ABS8PR00</accession>